<dbReference type="STRING" id="417292.SAMN05421806_12539"/>
<dbReference type="InterPro" id="IPR006626">
    <property type="entry name" value="PbH1"/>
</dbReference>
<keyword evidence="4" id="KW-1185">Reference proteome</keyword>
<gene>
    <name evidence="3" type="ORF">SAMN05421806_12539</name>
</gene>
<dbReference type="RefSeq" id="WP_245769712.1">
    <property type="nucleotide sequence ID" value="NZ_FNFF01000025.1"/>
</dbReference>
<evidence type="ECO:0000313" key="3">
    <source>
        <dbReference type="EMBL" id="SDL28041.1"/>
    </source>
</evidence>
<dbReference type="EMBL" id="FNFF01000025">
    <property type="protein sequence ID" value="SDL28041.1"/>
    <property type="molecule type" value="Genomic_DNA"/>
</dbReference>
<sequence length="605" mass="61603">MRIQVTGETQPDQISVTGGRKSPVIEVNNGAVFAVNGRSGNVTLQGVTDWTNVTLPPHSAAGNGIADDTSAIQAAIDACPPGGVVYLPAGVYKTTATLDLKNGVSLRGAHANLMTGPGMTGTEYPCYIQPAAPFTGTSVIQIIGDPDGTHPNISGEQRITDLMVDGSQLGGSGIDGIYARGNVQNVVLDNVTIRQMPNNGIVTASRGDGTFPYSWRLHHVMVDNCHANGLLLTGCTDVTLDDVQVIGCWGQGFVLQNCTNGQLLSCRAEWNGSHGYRITGTWGDWAGSGGMQITGCQTDRNGQHGMLIDATGNTPILVTGLQTRRDGRNGGSGGGAYAGLAVIGATVPVSIDGVTCYPGVDDGGSSTNSPQYGLRVSGSATVSVDNAYLHADTAGYLDDGTNTLVYAGSIITAAGATTATARTLTSGGSTDATFTPADHGLIAWTHDPATLRSASNATVSGTVYLCKVKVVGRPRQVTNIIIGIEAVGAGLIAGQCLVGIYSSAGTRLAVSADQATNWTTTGQKTIPLTAPTTLAVGSYYVAILAVGTTPPQFAMGAGGSTTVSPGLTAATARFLTGPTAQTSLPATIALASQTVTSGARWAALS</sequence>
<dbReference type="GO" id="GO:0016829">
    <property type="term" value="F:lyase activity"/>
    <property type="evidence" value="ECO:0007669"/>
    <property type="project" value="UniProtKB-KW"/>
</dbReference>
<dbReference type="SMART" id="SM00710">
    <property type="entry name" value="PbH1"/>
    <property type="match status" value="6"/>
</dbReference>
<evidence type="ECO:0000313" key="4">
    <source>
        <dbReference type="Proteomes" id="UP000199155"/>
    </source>
</evidence>
<dbReference type="Proteomes" id="UP000199155">
    <property type="component" value="Unassembled WGS sequence"/>
</dbReference>
<dbReference type="InterPro" id="IPR024535">
    <property type="entry name" value="RHGA/B-epi-like_pectate_lyase"/>
</dbReference>
<evidence type="ECO:0000256" key="1">
    <source>
        <dbReference type="SAM" id="MobiDB-lite"/>
    </source>
</evidence>
<feature type="domain" description="Rhamnogalacturonase A/B/Epimerase-like pectate lyase" evidence="2">
    <location>
        <begin position="59"/>
        <end position="262"/>
    </location>
</feature>
<feature type="region of interest" description="Disordered" evidence="1">
    <location>
        <begin position="1"/>
        <end position="20"/>
    </location>
</feature>
<dbReference type="Pfam" id="PF12708">
    <property type="entry name" value="Pect-lyase_RHGA_epim"/>
    <property type="match status" value="1"/>
</dbReference>
<reference evidence="3 4" key="1">
    <citation type="submission" date="2016-10" db="EMBL/GenBank/DDBJ databases">
        <authorList>
            <person name="de Groot N.N."/>
        </authorList>
    </citation>
    <scope>NUCLEOTIDE SEQUENCE [LARGE SCALE GENOMIC DNA]</scope>
    <source>
        <strain evidence="3 4">CGMCC 4.5727</strain>
    </source>
</reference>
<evidence type="ECO:0000259" key="2">
    <source>
        <dbReference type="Pfam" id="PF12708"/>
    </source>
</evidence>
<dbReference type="AlphaFoldDB" id="A0A1G9ISF5"/>
<feature type="compositionally biased region" description="Polar residues" evidence="1">
    <location>
        <begin position="1"/>
        <end position="16"/>
    </location>
</feature>
<organism evidence="3 4">
    <name type="scientific">Streptomyces indicus</name>
    <dbReference type="NCBI Taxonomy" id="417292"/>
    <lineage>
        <taxon>Bacteria</taxon>
        <taxon>Bacillati</taxon>
        <taxon>Actinomycetota</taxon>
        <taxon>Actinomycetes</taxon>
        <taxon>Kitasatosporales</taxon>
        <taxon>Streptomycetaceae</taxon>
        <taxon>Streptomyces</taxon>
    </lineage>
</organism>
<dbReference type="InterPro" id="IPR011050">
    <property type="entry name" value="Pectin_lyase_fold/virulence"/>
</dbReference>
<dbReference type="InterPro" id="IPR012334">
    <property type="entry name" value="Pectin_lyas_fold"/>
</dbReference>
<dbReference type="Gene3D" id="2.160.20.10">
    <property type="entry name" value="Single-stranded right-handed beta-helix, Pectin lyase-like"/>
    <property type="match status" value="1"/>
</dbReference>
<protein>
    <submittedName>
        <fullName evidence="3">Pectate lyase superfamily protein</fullName>
    </submittedName>
</protein>
<proteinExistence type="predicted"/>
<dbReference type="SUPFAM" id="SSF51126">
    <property type="entry name" value="Pectin lyase-like"/>
    <property type="match status" value="1"/>
</dbReference>
<name>A0A1G9ISF5_9ACTN</name>
<accession>A0A1G9ISF5</accession>
<keyword evidence="3" id="KW-0456">Lyase</keyword>